<keyword evidence="8" id="KW-1185">Reference proteome</keyword>
<feature type="compositionally biased region" description="Acidic residues" evidence="6">
    <location>
        <begin position="781"/>
        <end position="791"/>
    </location>
</feature>
<accession>A0A0L6VCV6</accession>
<dbReference type="PANTHER" id="PTHR47447:SF17">
    <property type="entry name" value="OS12G0638900 PROTEIN"/>
    <property type="match status" value="1"/>
</dbReference>
<dbReference type="OrthoDB" id="185373at2759"/>
<comment type="caution">
    <text evidence="7">The sequence shown here is derived from an EMBL/GenBank/DDBJ whole genome shotgun (WGS) entry which is preliminary data.</text>
</comment>
<reference evidence="7 8" key="1">
    <citation type="submission" date="2015-08" db="EMBL/GenBank/DDBJ databases">
        <title>Next Generation Sequencing and Analysis of the Genome of Puccinia sorghi L Schw, the Causal Agent of Maize Common Rust.</title>
        <authorList>
            <person name="Rochi L."/>
            <person name="Burguener G."/>
            <person name="Darino M."/>
            <person name="Turjanski A."/>
            <person name="Kreff E."/>
            <person name="Dieguez M.J."/>
            <person name="Sacco F."/>
        </authorList>
    </citation>
    <scope>NUCLEOTIDE SEQUENCE [LARGE SCALE GENOMIC DNA]</scope>
    <source>
        <strain evidence="7 8">RO10H11247</strain>
    </source>
</reference>
<evidence type="ECO:0000256" key="1">
    <source>
        <dbReference type="ARBA" id="ARBA00006192"/>
    </source>
</evidence>
<evidence type="ECO:0000313" key="7">
    <source>
        <dbReference type="EMBL" id="KNZ58382.1"/>
    </source>
</evidence>
<comment type="similarity">
    <text evidence="1">Belongs to the CCM1 family.</text>
</comment>
<dbReference type="PROSITE" id="PS51375">
    <property type="entry name" value="PPR"/>
    <property type="match status" value="1"/>
</dbReference>
<sequence>MVIRAWHPISSTLRSRKPTPSFPARNLLLSIDGPSQSSSMAIESEHFLPAIFDSYEKPNPDLHDKFNSGTSQDKKYNPLPILKQHAINVGYVTRILATEPKQIAKLELKRWLKKQSFDQARLDGFVKALQQPDWMSAIAVIDHLYGDHHSWITQVPSSLLAELASKALKNQAELDELLTVLGYRIAEEGDVLVTSQLLHGAVQASLSFGNVVVSSELVNYAICFSTEIARVEMEKQSCATPIHPAHVPTPAPPSPDSTLALKPLLSVIAALMSQPAARNRTPIFRLLGQLIKALINLCGSLPSALNRLSKPNKHLLCRAIITSVLSPEGHTIKCEHLDHILKQNLPASTLRLAMVAMIHIGDRDRATEIESLLRKSQSGQNMHDTKIELDLTFHQVRRCKLRAYSRSEKLHQRFLSHISEIDSIPPGASVETYTSYMSTLFRHHLPKMALEVWQRMIENRVVPDAAAIQVAMSIHIDLSRPEEAVQIFHRFTSHKKLSHTFPPRSSGQAADSAVANLQILSTYARALDLSGRYSEVYKLWKDFQSDWELQPDTRIFSTMLSSARKLTRYSVAPLSNATMDHADADASVLRRVQEDYWDGEPAGNVAMRLFWTILYENWASLAETVRAPALSGSMWRGPPTTMHVRLLDTLCGLKSLPSIPVIPSRSTLPQDRTRSEVAATIMPSLRYKTRWTTIIPNRSSFKDMIEMLGAHEQSELIPLLLSWMKTIGVKPNQDLLIRAYYWIYWSAAHSHRLTGLDQFVEAWIHEIEGGMMGNDVEEQLVEEKDEEDEEEGQHRPTDDQDHATRFRNCYPEKNRSVKLVVPTEEMLQAHHVQAIKWSNRFYFSRAHF</sequence>
<dbReference type="VEuPathDB" id="FungiDB:VP01_193g4"/>
<evidence type="ECO:0000256" key="2">
    <source>
        <dbReference type="ARBA" id="ARBA00022737"/>
    </source>
</evidence>
<dbReference type="InterPro" id="IPR011990">
    <property type="entry name" value="TPR-like_helical_dom_sf"/>
</dbReference>
<evidence type="ECO:0000256" key="6">
    <source>
        <dbReference type="SAM" id="MobiDB-lite"/>
    </source>
</evidence>
<dbReference type="STRING" id="27349.A0A0L6VCV6"/>
<evidence type="ECO:0000256" key="4">
    <source>
        <dbReference type="ARBA" id="ARBA00044511"/>
    </source>
</evidence>
<feature type="compositionally biased region" description="Basic and acidic residues" evidence="6">
    <location>
        <begin position="792"/>
        <end position="807"/>
    </location>
</feature>
<organism evidence="7 8">
    <name type="scientific">Puccinia sorghi</name>
    <dbReference type="NCBI Taxonomy" id="27349"/>
    <lineage>
        <taxon>Eukaryota</taxon>
        <taxon>Fungi</taxon>
        <taxon>Dikarya</taxon>
        <taxon>Basidiomycota</taxon>
        <taxon>Pucciniomycotina</taxon>
        <taxon>Pucciniomycetes</taxon>
        <taxon>Pucciniales</taxon>
        <taxon>Pucciniaceae</taxon>
        <taxon>Puccinia</taxon>
    </lineage>
</organism>
<dbReference type="AlphaFoldDB" id="A0A0L6VCV6"/>
<dbReference type="Gene3D" id="1.25.40.10">
    <property type="entry name" value="Tetratricopeptide repeat domain"/>
    <property type="match status" value="1"/>
</dbReference>
<dbReference type="Proteomes" id="UP000037035">
    <property type="component" value="Unassembled WGS sequence"/>
</dbReference>
<protein>
    <recommendedName>
        <fullName evidence="9">Pentacotripeptide-repeat region of PRORP domain-containing protein</fullName>
    </recommendedName>
</protein>
<evidence type="ECO:0000256" key="3">
    <source>
        <dbReference type="ARBA" id="ARBA00044493"/>
    </source>
</evidence>
<evidence type="ECO:0008006" key="9">
    <source>
        <dbReference type="Google" id="ProtNLM"/>
    </source>
</evidence>
<gene>
    <name evidence="7" type="ORF">VP01_193g4</name>
</gene>
<dbReference type="InterPro" id="IPR002885">
    <property type="entry name" value="PPR_rpt"/>
</dbReference>
<evidence type="ECO:0000256" key="5">
    <source>
        <dbReference type="PROSITE-ProRule" id="PRU00708"/>
    </source>
</evidence>
<dbReference type="NCBIfam" id="TIGR00756">
    <property type="entry name" value="PPR"/>
    <property type="match status" value="1"/>
</dbReference>
<dbReference type="EMBL" id="LAVV01006770">
    <property type="protein sequence ID" value="KNZ58382.1"/>
    <property type="molecule type" value="Genomic_DNA"/>
</dbReference>
<proteinExistence type="inferred from homology"/>
<feature type="region of interest" description="Disordered" evidence="6">
    <location>
        <begin position="781"/>
        <end position="807"/>
    </location>
</feature>
<comment type="subunit">
    <text evidence="4">Binds to mitochondrial small subunit 15S rRNA.</text>
</comment>
<feature type="repeat" description="PPR" evidence="5">
    <location>
        <begin position="429"/>
        <end position="463"/>
    </location>
</feature>
<keyword evidence="2" id="KW-0677">Repeat</keyword>
<comment type="function">
    <text evidence="3">Regulates mitochondrial small subunit maturation by controlling 15S rRNA 5'-end processing. Localizes to the 5' precursor of the 15S rRNA in a position that is subsequently occupied by mS47 in the mature yeast mtSSU. Uses structure and sequence-specific RNA recognition, binding to a single-stranded region of the precursor and specifically recognizing bases -6 to -1. The exchange of Ccm1 for mS47 is coupled to the irreversible removal of precursor rRNA that is accompanied by conformational changes of the mitoribosomal proteins uS5m and mS26. These conformational changes signal completion of 5'-end rRNA processing through protection of the mature 5'-end of the 15S rRNA and stabilization of mS47. The removal of the 5' precursor together with the dissociation of Ccm1 may be catalyzed by the 5'-3' exoribonuclease Pet127. Involved in the specific removal of group I introns in mitochondrial encoded transcripts.</text>
</comment>
<evidence type="ECO:0000313" key="8">
    <source>
        <dbReference type="Proteomes" id="UP000037035"/>
    </source>
</evidence>
<dbReference type="PANTHER" id="PTHR47447">
    <property type="entry name" value="OS03G0856100 PROTEIN"/>
    <property type="match status" value="1"/>
</dbReference>
<name>A0A0L6VCV6_9BASI</name>